<dbReference type="PANTHER" id="PTHR43765">
    <property type="entry name" value="2-DEHYDROPANTOATE 2-REDUCTASE-RELATED"/>
    <property type="match status" value="1"/>
</dbReference>
<organism evidence="6 7">
    <name type="scientific">Listeria floridensis FSL S10-1187</name>
    <dbReference type="NCBI Taxonomy" id="1265817"/>
    <lineage>
        <taxon>Bacteria</taxon>
        <taxon>Bacillati</taxon>
        <taxon>Bacillota</taxon>
        <taxon>Bacilli</taxon>
        <taxon>Bacillales</taxon>
        <taxon>Listeriaceae</taxon>
        <taxon>Listeria</taxon>
    </lineage>
</organism>
<dbReference type="PANTHER" id="PTHR43765:SF2">
    <property type="entry name" value="2-DEHYDROPANTOATE 2-REDUCTASE"/>
    <property type="match status" value="1"/>
</dbReference>
<proteinExistence type="inferred from homology"/>
<comment type="caution">
    <text evidence="6">The sequence shown here is derived from an EMBL/GenBank/DDBJ whole genome shotgun (WGS) entry which is preliminary data.</text>
</comment>
<name>A0ABN0RFF9_9LIST</name>
<dbReference type="EC" id="1.1.1.169" evidence="6"/>
<feature type="domain" description="Ketopantoate reductase C-terminal" evidence="5">
    <location>
        <begin position="173"/>
        <end position="209"/>
    </location>
</feature>
<keyword evidence="3 6" id="KW-0560">Oxidoreductase</keyword>
<sequence>MKPQIGVIGGGAIGLLFAANLSEYAEVTVFVRREEQKRELQKSGLTYQGRNIMVSAALTREIDRLNQQSILFITVKSYQLKVLQAELAKVMPDIPLLFLQNGLGHLKLLETLPNKNIAIGVTSHGAYKSGDAEVELRGFGQTVFGFLRGGFDFAKLELFSGQDHFPFIFTTTILQAVYQKLIVNVAINPLTAILGVKNGELLENSYFKKNYASCNC</sequence>
<protein>
    <submittedName>
        <fullName evidence="6">2-dehydropantoate 2-reductase</fullName>
        <ecNumber evidence="6">1.1.1.169</ecNumber>
    </submittedName>
</protein>
<evidence type="ECO:0000259" key="4">
    <source>
        <dbReference type="Pfam" id="PF02558"/>
    </source>
</evidence>
<evidence type="ECO:0000259" key="5">
    <source>
        <dbReference type="Pfam" id="PF08546"/>
    </source>
</evidence>
<keyword evidence="2" id="KW-0521">NADP</keyword>
<feature type="domain" description="Ketopantoate reductase N-terminal" evidence="4">
    <location>
        <begin position="5"/>
        <end position="147"/>
    </location>
</feature>
<evidence type="ECO:0000256" key="3">
    <source>
        <dbReference type="ARBA" id="ARBA00023002"/>
    </source>
</evidence>
<dbReference type="InterPro" id="IPR008927">
    <property type="entry name" value="6-PGluconate_DH-like_C_sf"/>
</dbReference>
<evidence type="ECO:0000256" key="2">
    <source>
        <dbReference type="ARBA" id="ARBA00022857"/>
    </source>
</evidence>
<dbReference type="InterPro" id="IPR013752">
    <property type="entry name" value="KPA_reductase"/>
</dbReference>
<dbReference type="RefSeq" id="WP_051993545.1">
    <property type="nucleotide sequence ID" value="NZ_AODF01000014.1"/>
</dbReference>
<evidence type="ECO:0000313" key="6">
    <source>
        <dbReference type="EMBL" id="EUJ32065.1"/>
    </source>
</evidence>
<dbReference type="InterPro" id="IPR050838">
    <property type="entry name" value="Ketopantoate_reductase"/>
</dbReference>
<evidence type="ECO:0000256" key="1">
    <source>
        <dbReference type="ARBA" id="ARBA00007870"/>
    </source>
</evidence>
<accession>A0ABN0RFF9</accession>
<reference evidence="6 7" key="1">
    <citation type="journal article" date="2014" name="Int. J. Syst. Evol. Microbiol.">
        <title>Listeria floridensis sp. nov., Listeria aquatica sp. nov., Listeria cornellensis sp. nov., Listeria riparia sp. nov. and Listeria grandensis sp. nov., from agricultural and natural environments.</title>
        <authorList>
            <person name="den Bakker H.C."/>
            <person name="Warchocki S."/>
            <person name="Wright E.M."/>
            <person name="Allred A.F."/>
            <person name="Ahlstrom C."/>
            <person name="Manuel C.S."/>
            <person name="Stasiewicz M.J."/>
            <person name="Burrell A."/>
            <person name="Roof S."/>
            <person name="Strawn L."/>
            <person name="Fortes E.D."/>
            <person name="Nightingale K.K."/>
            <person name="Kephart D."/>
            <person name="Wiedmann M."/>
        </authorList>
    </citation>
    <scope>NUCLEOTIDE SEQUENCE [LARGE SCALE GENOMIC DNA]</scope>
    <source>
        <strain evidence="6 7">FSL S10-1187</strain>
    </source>
</reference>
<dbReference type="InterPro" id="IPR013332">
    <property type="entry name" value="KPR_N"/>
</dbReference>
<dbReference type="Gene3D" id="3.40.50.720">
    <property type="entry name" value="NAD(P)-binding Rossmann-like Domain"/>
    <property type="match status" value="1"/>
</dbReference>
<keyword evidence="7" id="KW-1185">Reference proteome</keyword>
<dbReference type="InterPro" id="IPR036291">
    <property type="entry name" value="NAD(P)-bd_dom_sf"/>
</dbReference>
<dbReference type="InterPro" id="IPR013328">
    <property type="entry name" value="6PGD_dom2"/>
</dbReference>
<dbReference type="Proteomes" id="UP000019249">
    <property type="component" value="Unassembled WGS sequence"/>
</dbReference>
<dbReference type="GO" id="GO:0008677">
    <property type="term" value="F:2-dehydropantoate 2-reductase activity"/>
    <property type="evidence" value="ECO:0007669"/>
    <property type="project" value="UniProtKB-EC"/>
</dbReference>
<dbReference type="EMBL" id="AODF01000014">
    <property type="protein sequence ID" value="EUJ32065.1"/>
    <property type="molecule type" value="Genomic_DNA"/>
</dbReference>
<comment type="similarity">
    <text evidence="1">Belongs to the ketopantoate reductase family.</text>
</comment>
<dbReference type="Gene3D" id="1.10.1040.10">
    <property type="entry name" value="N-(1-d-carboxylethyl)-l-norvaline Dehydrogenase, domain 2"/>
    <property type="match status" value="1"/>
</dbReference>
<gene>
    <name evidence="6" type="ORF">MFLO_07767</name>
</gene>
<dbReference type="SUPFAM" id="SSF48179">
    <property type="entry name" value="6-phosphogluconate dehydrogenase C-terminal domain-like"/>
    <property type="match status" value="1"/>
</dbReference>
<dbReference type="Pfam" id="PF08546">
    <property type="entry name" value="ApbA_C"/>
    <property type="match status" value="1"/>
</dbReference>
<dbReference type="SUPFAM" id="SSF51735">
    <property type="entry name" value="NAD(P)-binding Rossmann-fold domains"/>
    <property type="match status" value="1"/>
</dbReference>
<dbReference type="Pfam" id="PF02558">
    <property type="entry name" value="ApbA"/>
    <property type="match status" value="1"/>
</dbReference>
<evidence type="ECO:0000313" key="7">
    <source>
        <dbReference type="Proteomes" id="UP000019249"/>
    </source>
</evidence>